<accession>A0A6A5ZU11</accession>
<reference evidence="2" key="1">
    <citation type="journal article" date="2020" name="Stud. Mycol.">
        <title>101 Dothideomycetes genomes: a test case for predicting lifestyles and emergence of pathogens.</title>
        <authorList>
            <person name="Haridas S."/>
            <person name="Albert R."/>
            <person name="Binder M."/>
            <person name="Bloem J."/>
            <person name="Labutti K."/>
            <person name="Salamov A."/>
            <person name="Andreopoulos B."/>
            <person name="Baker S."/>
            <person name="Barry K."/>
            <person name="Bills G."/>
            <person name="Bluhm B."/>
            <person name="Cannon C."/>
            <person name="Castanera R."/>
            <person name="Culley D."/>
            <person name="Daum C."/>
            <person name="Ezra D."/>
            <person name="Gonzalez J."/>
            <person name="Henrissat B."/>
            <person name="Kuo A."/>
            <person name="Liang C."/>
            <person name="Lipzen A."/>
            <person name="Lutzoni F."/>
            <person name="Magnuson J."/>
            <person name="Mondo S."/>
            <person name="Nolan M."/>
            <person name="Ohm R."/>
            <person name="Pangilinan J."/>
            <person name="Park H.-J."/>
            <person name="Ramirez L."/>
            <person name="Alfaro M."/>
            <person name="Sun H."/>
            <person name="Tritt A."/>
            <person name="Yoshinaga Y."/>
            <person name="Zwiers L.-H."/>
            <person name="Turgeon B."/>
            <person name="Goodwin S."/>
            <person name="Spatafora J."/>
            <person name="Crous P."/>
            <person name="Grigoriev I."/>
        </authorList>
    </citation>
    <scope>NUCLEOTIDE SEQUENCE</scope>
    <source>
        <strain evidence="2">CBS 627.86</strain>
    </source>
</reference>
<sequence length="399" mass="44866">MEPSRRLFTGVEGVTMNNPNAVLETSEDAKPPRILDVITQEQFDEGRDRRFGINNPEKMDIPFWNAMVECGEWAWSARKKFVPGWGNSAREEEDVRGPVVDVVSAGVELESDEESVPSPSVNINDLIPHMRNLPLNNDDSSSGSDISAENETTEEELTEKELDDMYPHPIWCNSRMGQSLTKLPDGTVVEIGGEHEDFYDPDFMIYNDVIVHGPNFTATGLTGKEIKPYAIYSYPEDVFPPTDFHTATYVPDLNAIFIIGCLGYGGKKSKASTERGETPVYRLDVGTWKITKVDTAGEGPGWIRSHMASLECGEEIRVSGKEVDRWSSFDSTKRTAVVEGTNGKKKHKEVDVGSHETWVLGLADWSWRKELVDYVPTEWQVKKERKRKGKAKDEKESEI</sequence>
<feature type="region of interest" description="Disordered" evidence="1">
    <location>
        <begin position="129"/>
        <end position="160"/>
    </location>
</feature>
<keyword evidence="3" id="KW-1185">Reference proteome</keyword>
<feature type="compositionally biased region" description="Low complexity" evidence="1">
    <location>
        <begin position="138"/>
        <end position="150"/>
    </location>
</feature>
<dbReference type="OrthoDB" id="432528at2759"/>
<dbReference type="EMBL" id="ML977310">
    <property type="protein sequence ID" value="KAF2123192.1"/>
    <property type="molecule type" value="Genomic_DNA"/>
</dbReference>
<proteinExistence type="predicted"/>
<name>A0A6A5ZU11_9PLEO</name>
<dbReference type="InterPro" id="IPR011043">
    <property type="entry name" value="Gal_Oxase/kelch_b-propeller"/>
</dbReference>
<dbReference type="Proteomes" id="UP000799770">
    <property type="component" value="Unassembled WGS sequence"/>
</dbReference>
<gene>
    <name evidence="2" type="ORF">BDV96DRAFT_562093</name>
</gene>
<dbReference type="AlphaFoldDB" id="A0A6A5ZU11"/>
<evidence type="ECO:0000313" key="2">
    <source>
        <dbReference type="EMBL" id="KAF2123192.1"/>
    </source>
</evidence>
<protein>
    <submittedName>
        <fullName evidence="2">Uncharacterized protein</fullName>
    </submittedName>
</protein>
<evidence type="ECO:0000256" key="1">
    <source>
        <dbReference type="SAM" id="MobiDB-lite"/>
    </source>
</evidence>
<feature type="region of interest" description="Disordered" evidence="1">
    <location>
        <begin position="380"/>
        <end position="399"/>
    </location>
</feature>
<dbReference type="SUPFAM" id="SSF50965">
    <property type="entry name" value="Galactose oxidase, central domain"/>
    <property type="match status" value="1"/>
</dbReference>
<organism evidence="2 3">
    <name type="scientific">Lophiotrema nucula</name>
    <dbReference type="NCBI Taxonomy" id="690887"/>
    <lineage>
        <taxon>Eukaryota</taxon>
        <taxon>Fungi</taxon>
        <taxon>Dikarya</taxon>
        <taxon>Ascomycota</taxon>
        <taxon>Pezizomycotina</taxon>
        <taxon>Dothideomycetes</taxon>
        <taxon>Pleosporomycetidae</taxon>
        <taxon>Pleosporales</taxon>
        <taxon>Lophiotremataceae</taxon>
        <taxon>Lophiotrema</taxon>
    </lineage>
</organism>
<evidence type="ECO:0000313" key="3">
    <source>
        <dbReference type="Proteomes" id="UP000799770"/>
    </source>
</evidence>